<keyword evidence="6" id="KW-1185">Reference proteome</keyword>
<dbReference type="Pfam" id="PF04783">
    <property type="entry name" value="DUF630"/>
    <property type="match status" value="1"/>
</dbReference>
<dbReference type="OMA" id="WIKLTDC"/>
<gene>
    <name evidence="5" type="ORF">HHK36_001511</name>
</gene>
<accession>A0A834ZXD2</accession>
<protein>
    <recommendedName>
        <fullName evidence="7">DUF632 domain-containing protein</fullName>
    </recommendedName>
</protein>
<sequence length="655" mass="74336">MGCAASRIDKEERVQRCKERKRLMKQLVGFRRKFAVSQMAYLQSLKNTGATLRQFTEKEFLEPEDTAFGRALPPSVPLPLPPSPPPPPPLSPDVRMFGDNPKEKLIQEVCIEIDEDSSCTPPPPPVPSSSWDFWDPFASSSTPLSPKKSGAVEQVEEEDWAEANTEFEEEEEEVVADIVLNPLPEKPQAIELNDDDSSMVSWYSKDTADMAMVVWRSKRTLAGIVKELDDYFLKASAGGKEIAVFLDINIGDSFLQGFEENKRKRGKSAKVFSALSWSWSSKSLQSSRDGVEFHGPSEPCRPGSHCITLDKLYAEEQRLYKEVKEEETTKVEYERKTLLLQKQEAEDHDGMKTEKTQLNIESLQSDIVFLQQSISRTCSSILKLRDEELHPQLVELTSGLMHMWRTMYECHQVQNHISQQINHLSNHTSMDPTTNYHRQATAQLAAEVTSWYNSFCNLLKSQRDYVRALYRWVQLTDYLVDDQQQRDCSSVLHALCEEWQLALDRIPDKVAAEAIKSFVSMIHSIVLQQAEECNLQKKSDRLEKRLQKELNSLGEMEKKHEGISIGNAVSILSPKHPLSVKRAKAEAFKKRVEDEKAKYLNSVQVSRLMTLNNLHTSLPNVFQALTGFSSVCCQAFEAVHSLAKPAVDHNDGVQS</sequence>
<evidence type="ECO:0000259" key="4">
    <source>
        <dbReference type="Pfam" id="PF04783"/>
    </source>
</evidence>
<dbReference type="EMBL" id="JABCRI010000001">
    <property type="protein sequence ID" value="KAF8413520.1"/>
    <property type="molecule type" value="Genomic_DNA"/>
</dbReference>
<feature type="coiled-coil region" evidence="1">
    <location>
        <begin position="309"/>
        <end position="336"/>
    </location>
</feature>
<dbReference type="InterPro" id="IPR006867">
    <property type="entry name" value="DUF632"/>
</dbReference>
<comment type="caution">
    <text evidence="5">The sequence shown here is derived from an EMBL/GenBank/DDBJ whole genome shotgun (WGS) entry which is preliminary data.</text>
</comment>
<evidence type="ECO:0008006" key="7">
    <source>
        <dbReference type="Google" id="ProtNLM"/>
    </source>
</evidence>
<feature type="compositionally biased region" description="Pro residues" evidence="2">
    <location>
        <begin position="74"/>
        <end position="90"/>
    </location>
</feature>
<dbReference type="Pfam" id="PF04782">
    <property type="entry name" value="DUF632"/>
    <property type="match status" value="1"/>
</dbReference>
<dbReference type="PANTHER" id="PTHR21450:SF21">
    <property type="entry name" value="REDUCTASE SUBUNIT C, PUTATIVE (DUF630 AND DUF632)-RELATED"/>
    <property type="match status" value="1"/>
</dbReference>
<dbReference type="PANTHER" id="PTHR21450">
    <property type="entry name" value="PROTEIN ALTERED PHOSPHATE STARVATION RESPONSE 1"/>
    <property type="match status" value="1"/>
</dbReference>
<name>A0A834ZXD2_TETSI</name>
<evidence type="ECO:0000313" key="5">
    <source>
        <dbReference type="EMBL" id="KAF8413520.1"/>
    </source>
</evidence>
<evidence type="ECO:0000256" key="2">
    <source>
        <dbReference type="SAM" id="MobiDB-lite"/>
    </source>
</evidence>
<evidence type="ECO:0000256" key="1">
    <source>
        <dbReference type="SAM" id="Coils"/>
    </source>
</evidence>
<keyword evidence="1" id="KW-0175">Coiled coil</keyword>
<evidence type="ECO:0000259" key="3">
    <source>
        <dbReference type="Pfam" id="PF04782"/>
    </source>
</evidence>
<dbReference type="OrthoDB" id="1919226at2759"/>
<organism evidence="5 6">
    <name type="scientific">Tetracentron sinense</name>
    <name type="common">Spur-leaf</name>
    <dbReference type="NCBI Taxonomy" id="13715"/>
    <lineage>
        <taxon>Eukaryota</taxon>
        <taxon>Viridiplantae</taxon>
        <taxon>Streptophyta</taxon>
        <taxon>Embryophyta</taxon>
        <taxon>Tracheophyta</taxon>
        <taxon>Spermatophyta</taxon>
        <taxon>Magnoliopsida</taxon>
        <taxon>Trochodendrales</taxon>
        <taxon>Trochodendraceae</taxon>
        <taxon>Tetracentron</taxon>
    </lineage>
</organism>
<feature type="domain" description="DUF630" evidence="4">
    <location>
        <begin position="1"/>
        <end position="59"/>
    </location>
</feature>
<dbReference type="AlphaFoldDB" id="A0A834ZXD2"/>
<feature type="domain" description="DUF632" evidence="3">
    <location>
        <begin position="221"/>
        <end position="523"/>
    </location>
</feature>
<evidence type="ECO:0000313" key="6">
    <source>
        <dbReference type="Proteomes" id="UP000655225"/>
    </source>
</evidence>
<proteinExistence type="predicted"/>
<reference evidence="5 6" key="1">
    <citation type="submission" date="2020-04" db="EMBL/GenBank/DDBJ databases">
        <title>Plant Genome Project.</title>
        <authorList>
            <person name="Zhang R.-G."/>
        </authorList>
    </citation>
    <scope>NUCLEOTIDE SEQUENCE [LARGE SCALE GENOMIC DNA]</scope>
    <source>
        <strain evidence="5">YNK0</strain>
        <tissue evidence="5">Leaf</tissue>
    </source>
</reference>
<dbReference type="InterPro" id="IPR006868">
    <property type="entry name" value="DUF630"/>
</dbReference>
<dbReference type="Proteomes" id="UP000655225">
    <property type="component" value="Unassembled WGS sequence"/>
</dbReference>
<feature type="region of interest" description="Disordered" evidence="2">
    <location>
        <begin position="64"/>
        <end position="90"/>
    </location>
</feature>